<feature type="compositionally biased region" description="Pro residues" evidence="1">
    <location>
        <begin position="1"/>
        <end position="12"/>
    </location>
</feature>
<dbReference type="Proteomes" id="UP001630127">
    <property type="component" value="Unassembled WGS sequence"/>
</dbReference>
<reference evidence="2 3" key="1">
    <citation type="submission" date="2024-11" db="EMBL/GenBank/DDBJ databases">
        <title>A near-complete genome assembly of Cinchona calisaya.</title>
        <authorList>
            <person name="Lian D.C."/>
            <person name="Zhao X.W."/>
            <person name="Wei L."/>
        </authorList>
    </citation>
    <scope>NUCLEOTIDE SEQUENCE [LARGE SCALE GENOMIC DNA]</scope>
    <source>
        <tissue evidence="2">Nenye</tissue>
    </source>
</reference>
<feature type="region of interest" description="Disordered" evidence="1">
    <location>
        <begin position="61"/>
        <end position="80"/>
    </location>
</feature>
<dbReference type="EMBL" id="JBJUIK010000008">
    <property type="protein sequence ID" value="KAL3520210.1"/>
    <property type="molecule type" value="Genomic_DNA"/>
</dbReference>
<evidence type="ECO:0000256" key="1">
    <source>
        <dbReference type="SAM" id="MobiDB-lite"/>
    </source>
</evidence>
<sequence>MYQFRPVPPTPPGLQQHFPPHPQSQPQQTQLSSLEETLKAFMQTSNQILQANSQAIVRPGNQVDNEVIEPQRREPRVTSQVEKEIGPFLVHTVYSHGTFDIENLKNGDVFRVNGQCLKLFLELKNLEVDIMPLEDPVYRN</sequence>
<accession>A0ABD2ZPC3</accession>
<keyword evidence="3" id="KW-1185">Reference proteome</keyword>
<proteinExistence type="predicted"/>
<evidence type="ECO:0000313" key="2">
    <source>
        <dbReference type="EMBL" id="KAL3520210.1"/>
    </source>
</evidence>
<gene>
    <name evidence="2" type="ORF">ACH5RR_018359</name>
</gene>
<feature type="region of interest" description="Disordered" evidence="1">
    <location>
        <begin position="1"/>
        <end position="27"/>
    </location>
</feature>
<evidence type="ECO:0000313" key="3">
    <source>
        <dbReference type="Proteomes" id="UP001630127"/>
    </source>
</evidence>
<protein>
    <submittedName>
        <fullName evidence="2">Uncharacterized protein</fullName>
    </submittedName>
</protein>
<feature type="compositionally biased region" description="Low complexity" evidence="1">
    <location>
        <begin position="14"/>
        <end position="27"/>
    </location>
</feature>
<dbReference type="AlphaFoldDB" id="A0ABD2ZPC3"/>
<organism evidence="2 3">
    <name type="scientific">Cinchona calisaya</name>
    <dbReference type="NCBI Taxonomy" id="153742"/>
    <lineage>
        <taxon>Eukaryota</taxon>
        <taxon>Viridiplantae</taxon>
        <taxon>Streptophyta</taxon>
        <taxon>Embryophyta</taxon>
        <taxon>Tracheophyta</taxon>
        <taxon>Spermatophyta</taxon>
        <taxon>Magnoliopsida</taxon>
        <taxon>eudicotyledons</taxon>
        <taxon>Gunneridae</taxon>
        <taxon>Pentapetalae</taxon>
        <taxon>asterids</taxon>
        <taxon>lamiids</taxon>
        <taxon>Gentianales</taxon>
        <taxon>Rubiaceae</taxon>
        <taxon>Cinchonoideae</taxon>
        <taxon>Cinchoneae</taxon>
        <taxon>Cinchona</taxon>
    </lineage>
</organism>
<comment type="caution">
    <text evidence="2">The sequence shown here is derived from an EMBL/GenBank/DDBJ whole genome shotgun (WGS) entry which is preliminary data.</text>
</comment>
<name>A0ABD2ZPC3_9GENT</name>
<feature type="compositionally biased region" description="Basic and acidic residues" evidence="1">
    <location>
        <begin position="69"/>
        <end position="80"/>
    </location>
</feature>